<dbReference type="PATRIC" id="fig|49547.3.peg.1324"/>
<dbReference type="Proteomes" id="UP000077245">
    <property type="component" value="Unassembled WGS sequence"/>
</dbReference>
<sequence>MIFLDANYLLSLYIETETEHEIALDIWDKIKYEELVISNSIILEIITIANIKIKLGKEKLEGIYNNLNGGRFKIVEDVPFQNNSMKKLLNYLPQRIPLFDCLYIELMEQLGITKIATFDKHFNNKGIEIIGQ</sequence>
<dbReference type="CDD" id="cd09854">
    <property type="entry name" value="PIN_VapC-like"/>
    <property type="match status" value="1"/>
</dbReference>
<evidence type="ECO:0000313" key="2">
    <source>
        <dbReference type="EMBL" id="KZX11968.1"/>
    </source>
</evidence>
<dbReference type="PANTHER" id="PTHR42188">
    <property type="entry name" value="23S RRNA-SPECIFIC ENDONUCLEASE VAPC20"/>
    <property type="match status" value="1"/>
</dbReference>
<reference evidence="2 3" key="1">
    <citation type="submission" date="2016-04" db="EMBL/GenBank/DDBJ databases">
        <title>Genome sequence of Methanobrevibacter curvatus DSM 11111.</title>
        <authorList>
            <person name="Poehlein A."/>
            <person name="Seedorf H."/>
            <person name="Daniel R."/>
        </authorList>
    </citation>
    <scope>NUCLEOTIDE SEQUENCE [LARGE SCALE GENOMIC DNA]</scope>
    <source>
        <strain evidence="2 3">DSM 11111</strain>
    </source>
</reference>
<name>A0A166AFL2_9EURY</name>
<keyword evidence="2" id="KW-0378">Hydrolase</keyword>
<dbReference type="InterPro" id="IPR039018">
    <property type="entry name" value="VapC20-like"/>
</dbReference>
<dbReference type="SUPFAM" id="SSF88723">
    <property type="entry name" value="PIN domain-like"/>
    <property type="match status" value="1"/>
</dbReference>
<dbReference type="InterPro" id="IPR029060">
    <property type="entry name" value="PIN-like_dom_sf"/>
</dbReference>
<dbReference type="Gene3D" id="3.40.50.1010">
    <property type="entry name" value="5'-nuclease"/>
    <property type="match status" value="1"/>
</dbReference>
<dbReference type="EMBL" id="LWMV01000177">
    <property type="protein sequence ID" value="KZX11968.1"/>
    <property type="molecule type" value="Genomic_DNA"/>
</dbReference>
<dbReference type="PANTHER" id="PTHR42188:SF1">
    <property type="entry name" value="23S RRNA-SPECIFIC ENDONUCLEASE VAPC20"/>
    <property type="match status" value="1"/>
</dbReference>
<gene>
    <name evidence="2" type="primary">vapC_6</name>
    <name evidence="2" type="ORF">MBCUR_12330</name>
</gene>
<protein>
    <submittedName>
        <fullName evidence="2">tRNA(FMet)-specific endonuclease VapC</fullName>
    </submittedName>
</protein>
<evidence type="ECO:0000259" key="1">
    <source>
        <dbReference type="Pfam" id="PF01850"/>
    </source>
</evidence>
<proteinExistence type="predicted"/>
<dbReference type="GO" id="GO:0016075">
    <property type="term" value="P:rRNA catabolic process"/>
    <property type="evidence" value="ECO:0007669"/>
    <property type="project" value="TreeGrafter"/>
</dbReference>
<dbReference type="Pfam" id="PF01850">
    <property type="entry name" value="PIN"/>
    <property type="match status" value="1"/>
</dbReference>
<keyword evidence="2" id="KW-0540">Nuclease</keyword>
<dbReference type="AlphaFoldDB" id="A0A166AFL2"/>
<comment type="caution">
    <text evidence="2">The sequence shown here is derived from an EMBL/GenBank/DDBJ whole genome shotgun (WGS) entry which is preliminary data.</text>
</comment>
<feature type="domain" description="PIN" evidence="1">
    <location>
        <begin position="2"/>
        <end position="125"/>
    </location>
</feature>
<dbReference type="InterPro" id="IPR002716">
    <property type="entry name" value="PIN_dom"/>
</dbReference>
<evidence type="ECO:0000313" key="3">
    <source>
        <dbReference type="Proteomes" id="UP000077245"/>
    </source>
</evidence>
<keyword evidence="2" id="KW-0255">Endonuclease</keyword>
<dbReference type="RefSeq" id="WP_067091625.1">
    <property type="nucleotide sequence ID" value="NZ_LWMV01000177.1"/>
</dbReference>
<accession>A0A166AFL2</accession>
<keyword evidence="3" id="KW-1185">Reference proteome</keyword>
<dbReference type="OrthoDB" id="76032at2157"/>
<dbReference type="GO" id="GO:0004521">
    <property type="term" value="F:RNA endonuclease activity"/>
    <property type="evidence" value="ECO:0007669"/>
    <property type="project" value="InterPro"/>
</dbReference>
<organism evidence="2 3">
    <name type="scientific">Methanobrevibacter curvatus</name>
    <dbReference type="NCBI Taxonomy" id="49547"/>
    <lineage>
        <taxon>Archaea</taxon>
        <taxon>Methanobacteriati</taxon>
        <taxon>Methanobacteriota</taxon>
        <taxon>Methanomada group</taxon>
        <taxon>Methanobacteria</taxon>
        <taxon>Methanobacteriales</taxon>
        <taxon>Methanobacteriaceae</taxon>
        <taxon>Methanobrevibacter</taxon>
    </lineage>
</organism>